<organism evidence="2 3">
    <name type="scientific">Aulographum hederae CBS 113979</name>
    <dbReference type="NCBI Taxonomy" id="1176131"/>
    <lineage>
        <taxon>Eukaryota</taxon>
        <taxon>Fungi</taxon>
        <taxon>Dikarya</taxon>
        <taxon>Ascomycota</taxon>
        <taxon>Pezizomycotina</taxon>
        <taxon>Dothideomycetes</taxon>
        <taxon>Pleosporomycetidae</taxon>
        <taxon>Aulographales</taxon>
        <taxon>Aulographaceae</taxon>
    </lineage>
</organism>
<dbReference type="AlphaFoldDB" id="A0A6G1H6B8"/>
<evidence type="ECO:0000313" key="2">
    <source>
        <dbReference type="EMBL" id="KAF1988773.1"/>
    </source>
</evidence>
<dbReference type="Proteomes" id="UP000800041">
    <property type="component" value="Unassembled WGS sequence"/>
</dbReference>
<feature type="chain" id="PRO_5026130322" description="Secreted protein" evidence="1">
    <location>
        <begin position="20"/>
        <end position="210"/>
    </location>
</feature>
<protein>
    <recommendedName>
        <fullName evidence="4">Secreted protein</fullName>
    </recommendedName>
</protein>
<proteinExistence type="predicted"/>
<keyword evidence="3" id="KW-1185">Reference proteome</keyword>
<evidence type="ECO:0000256" key="1">
    <source>
        <dbReference type="SAM" id="SignalP"/>
    </source>
</evidence>
<name>A0A6G1H6B8_9PEZI</name>
<keyword evidence="1" id="KW-0732">Signal</keyword>
<reference evidence="2" key="1">
    <citation type="journal article" date="2020" name="Stud. Mycol.">
        <title>101 Dothideomycetes genomes: a test case for predicting lifestyles and emergence of pathogens.</title>
        <authorList>
            <person name="Haridas S."/>
            <person name="Albert R."/>
            <person name="Binder M."/>
            <person name="Bloem J."/>
            <person name="Labutti K."/>
            <person name="Salamov A."/>
            <person name="Andreopoulos B."/>
            <person name="Baker S."/>
            <person name="Barry K."/>
            <person name="Bills G."/>
            <person name="Bluhm B."/>
            <person name="Cannon C."/>
            <person name="Castanera R."/>
            <person name="Culley D."/>
            <person name="Daum C."/>
            <person name="Ezra D."/>
            <person name="Gonzalez J."/>
            <person name="Henrissat B."/>
            <person name="Kuo A."/>
            <person name="Liang C."/>
            <person name="Lipzen A."/>
            <person name="Lutzoni F."/>
            <person name="Magnuson J."/>
            <person name="Mondo S."/>
            <person name="Nolan M."/>
            <person name="Ohm R."/>
            <person name="Pangilinan J."/>
            <person name="Park H.-J."/>
            <person name="Ramirez L."/>
            <person name="Alfaro M."/>
            <person name="Sun H."/>
            <person name="Tritt A."/>
            <person name="Yoshinaga Y."/>
            <person name="Zwiers L.-H."/>
            <person name="Turgeon B."/>
            <person name="Goodwin S."/>
            <person name="Spatafora J."/>
            <person name="Crous P."/>
            <person name="Grigoriev I."/>
        </authorList>
    </citation>
    <scope>NUCLEOTIDE SEQUENCE</scope>
    <source>
        <strain evidence="2">CBS 113979</strain>
    </source>
</reference>
<dbReference type="EMBL" id="ML977147">
    <property type="protein sequence ID" value="KAF1988773.1"/>
    <property type="molecule type" value="Genomic_DNA"/>
</dbReference>
<evidence type="ECO:0008006" key="4">
    <source>
        <dbReference type="Google" id="ProtNLM"/>
    </source>
</evidence>
<gene>
    <name evidence="2" type="ORF">K402DRAFT_402478</name>
</gene>
<evidence type="ECO:0000313" key="3">
    <source>
        <dbReference type="Proteomes" id="UP000800041"/>
    </source>
</evidence>
<accession>A0A6G1H6B8</accession>
<sequence>MIFPTLLTASSLLLTLTTASPIAAPFNAAGSGLNFLRPPPPAKNVTTHLGGGLGIPLVVHPYSGWQNGLTRISHFSICEDYKLWGRCEWYKTQFNQCFGLSDYMTKRASSAIVHEAKLICHIYTDFTCGASGDSKDFKVWVDGYMDFRNVWNTDVDNKVHSYKCFDAGCKKARGCRGLETTTNTGHVWKRGNGTEVVVSGQVLPPAEIKA</sequence>
<feature type="signal peptide" evidence="1">
    <location>
        <begin position="1"/>
        <end position="19"/>
    </location>
</feature>